<dbReference type="InterPro" id="IPR009922">
    <property type="entry name" value="DUF1457"/>
</dbReference>
<comment type="caution">
    <text evidence="1">The sequence shown here is derived from an EMBL/GenBank/DDBJ whole genome shotgun (WGS) entry which is preliminary data.</text>
</comment>
<dbReference type="AlphaFoldDB" id="A0A1C1YZB4"/>
<proteinExistence type="predicted"/>
<keyword evidence="2" id="KW-1185">Reference proteome</keyword>
<gene>
    <name evidence="1" type="ORF">AWJ14_20730</name>
</gene>
<sequence length="209" mass="22424">MKHKHSLGLYEYWTAKRGARAAPNRTDIEPADIRQMLPHVFICDLDAEHRLAFRLAGTALCALYGRELKGSSFSSLWLADGARNAARTGVAVATQTTPAVLSLDGLSNGGRVAQAEMLLLPITGPSGRHDRLIGLVSVFERPYWVGSDPLAGFSTTGIRFIDPSREPVFLANRPEIGLGGTPHAAAPAQGGPMARKVAHLVVHEGGRRD</sequence>
<evidence type="ECO:0008006" key="3">
    <source>
        <dbReference type="Google" id="ProtNLM"/>
    </source>
</evidence>
<evidence type="ECO:0000313" key="2">
    <source>
        <dbReference type="Proteomes" id="UP000094795"/>
    </source>
</evidence>
<evidence type="ECO:0000313" key="1">
    <source>
        <dbReference type="EMBL" id="OCW58815.1"/>
    </source>
</evidence>
<dbReference type="RefSeq" id="WP_066175299.1">
    <property type="nucleotide sequence ID" value="NZ_LQZT01000003.1"/>
</dbReference>
<dbReference type="Proteomes" id="UP000094795">
    <property type="component" value="Unassembled WGS sequence"/>
</dbReference>
<protein>
    <recommendedName>
        <fullName evidence="3">PAS domain-containing protein</fullName>
    </recommendedName>
</protein>
<dbReference type="EMBL" id="LQZT01000003">
    <property type="protein sequence ID" value="OCW58815.1"/>
    <property type="molecule type" value="Genomic_DNA"/>
</dbReference>
<dbReference type="Pfam" id="PF07310">
    <property type="entry name" value="PAS_5"/>
    <property type="match status" value="1"/>
</dbReference>
<organism evidence="1 2">
    <name type="scientific">Hoeflea olei</name>
    <dbReference type="NCBI Taxonomy" id="1480615"/>
    <lineage>
        <taxon>Bacteria</taxon>
        <taxon>Pseudomonadati</taxon>
        <taxon>Pseudomonadota</taxon>
        <taxon>Alphaproteobacteria</taxon>
        <taxon>Hyphomicrobiales</taxon>
        <taxon>Rhizobiaceae</taxon>
        <taxon>Hoeflea</taxon>
    </lineage>
</organism>
<dbReference type="PIRSF" id="PIRSF031878">
    <property type="entry name" value="UCP031878"/>
    <property type="match status" value="1"/>
</dbReference>
<dbReference type="STRING" id="1480615.AWJ14_20730"/>
<reference evidence="1 2" key="1">
    <citation type="submission" date="2015-12" db="EMBL/GenBank/DDBJ databases">
        <authorList>
            <person name="Shamseldin A."/>
            <person name="Moawad H."/>
            <person name="Abd El-Rahim W.M."/>
            <person name="Sadowsky M.J."/>
        </authorList>
    </citation>
    <scope>NUCLEOTIDE SEQUENCE [LARGE SCALE GENOMIC DNA]</scope>
    <source>
        <strain evidence="1 2">JC234</strain>
    </source>
</reference>
<name>A0A1C1YZB4_9HYPH</name>
<accession>A0A1C1YZB4</accession>